<dbReference type="PANTHER" id="PTHR35807">
    <property type="entry name" value="TRANSCRIPTIONAL REGULATOR REDD-RELATED"/>
    <property type="match status" value="1"/>
</dbReference>
<name>A0ABV5RXW0_9ACTN</name>
<dbReference type="InterPro" id="IPR011990">
    <property type="entry name" value="TPR-like_helical_dom_sf"/>
</dbReference>
<keyword evidence="3" id="KW-1185">Reference proteome</keyword>
<evidence type="ECO:0000259" key="1">
    <source>
        <dbReference type="SMART" id="SM01043"/>
    </source>
</evidence>
<proteinExistence type="predicted"/>
<reference evidence="2 3" key="1">
    <citation type="submission" date="2024-09" db="EMBL/GenBank/DDBJ databases">
        <authorList>
            <person name="Sun Q."/>
            <person name="Mori K."/>
        </authorList>
    </citation>
    <scope>NUCLEOTIDE SEQUENCE [LARGE SCALE GENOMIC DNA]</scope>
    <source>
        <strain evidence="2 3">JCM 3143</strain>
    </source>
</reference>
<comment type="caution">
    <text evidence="2">The sequence shown here is derived from an EMBL/GenBank/DDBJ whole genome shotgun (WGS) entry which is preliminary data.</text>
</comment>
<evidence type="ECO:0000313" key="3">
    <source>
        <dbReference type="Proteomes" id="UP001589532"/>
    </source>
</evidence>
<accession>A0ABV5RXW0</accession>
<dbReference type="SMART" id="SM01043">
    <property type="entry name" value="BTAD"/>
    <property type="match status" value="1"/>
</dbReference>
<dbReference type="Gene3D" id="1.10.10.10">
    <property type="entry name" value="Winged helix-like DNA-binding domain superfamily/Winged helix DNA-binding domain"/>
    <property type="match status" value="1"/>
</dbReference>
<dbReference type="Pfam" id="PF03704">
    <property type="entry name" value="BTAD"/>
    <property type="match status" value="1"/>
</dbReference>
<organism evidence="2 3">
    <name type="scientific">Nonomuraea helvata</name>
    <dbReference type="NCBI Taxonomy" id="37484"/>
    <lineage>
        <taxon>Bacteria</taxon>
        <taxon>Bacillati</taxon>
        <taxon>Actinomycetota</taxon>
        <taxon>Actinomycetes</taxon>
        <taxon>Streptosporangiales</taxon>
        <taxon>Streptosporangiaceae</taxon>
        <taxon>Nonomuraea</taxon>
    </lineage>
</organism>
<dbReference type="EMBL" id="JBHMBW010000011">
    <property type="protein sequence ID" value="MFB9624193.1"/>
    <property type="molecule type" value="Genomic_DNA"/>
</dbReference>
<dbReference type="RefSeq" id="WP_344995956.1">
    <property type="nucleotide sequence ID" value="NZ_BAAAXV010000008.1"/>
</dbReference>
<dbReference type="InterPro" id="IPR005158">
    <property type="entry name" value="BTAD"/>
</dbReference>
<gene>
    <name evidence="2" type="ORF">ACFFSA_13985</name>
</gene>
<dbReference type="InterPro" id="IPR051677">
    <property type="entry name" value="AfsR-DnrI-RedD_regulator"/>
</dbReference>
<sequence length="241" mass="26470">MVERPFCLTLLGGFRLLAGGEQLAVSSGSERLLAFLAISRRTVPRSVMATTLWPDAPEKRAQANLRSALARLDGAGRRMLDVGTTEIGLCPETGVDFDEARALAQRLLDRTAELGESEVGTRSVEVLSDGLLPGWYEEWVLAAADEWHQLRLHALEALSAIFVRQGRFAEAVTAASVAAHAEPLRESACAALIEAHLAEGNQVEALRYFQLYERNLRTELGLQPTPRLCELVAALRARRER</sequence>
<feature type="domain" description="Bacterial transcriptional activator" evidence="1">
    <location>
        <begin position="95"/>
        <end position="236"/>
    </location>
</feature>
<protein>
    <submittedName>
        <fullName evidence="2">BTAD domain-containing putative transcriptional regulator</fullName>
    </submittedName>
</protein>
<dbReference type="SUPFAM" id="SSF48452">
    <property type="entry name" value="TPR-like"/>
    <property type="match status" value="1"/>
</dbReference>
<dbReference type="Proteomes" id="UP001589532">
    <property type="component" value="Unassembled WGS sequence"/>
</dbReference>
<evidence type="ECO:0000313" key="2">
    <source>
        <dbReference type="EMBL" id="MFB9624193.1"/>
    </source>
</evidence>
<dbReference type="InterPro" id="IPR036388">
    <property type="entry name" value="WH-like_DNA-bd_sf"/>
</dbReference>
<dbReference type="Gene3D" id="1.25.40.10">
    <property type="entry name" value="Tetratricopeptide repeat domain"/>
    <property type="match status" value="1"/>
</dbReference>